<feature type="region of interest" description="Disordered" evidence="2">
    <location>
        <begin position="62"/>
        <end position="99"/>
    </location>
</feature>
<evidence type="ECO:0000313" key="3">
    <source>
        <dbReference type="EMBL" id="SMY13148.1"/>
    </source>
</evidence>
<dbReference type="RefSeq" id="WP_101590047.1">
    <property type="nucleotide sequence ID" value="NZ_FXZM01000017.1"/>
</dbReference>
<name>A0A2H1L8C3_9MICO</name>
<evidence type="ECO:0000256" key="2">
    <source>
        <dbReference type="SAM" id="MobiDB-lite"/>
    </source>
</evidence>
<protein>
    <submittedName>
        <fullName evidence="3">Uncharacterized protein</fullName>
    </submittedName>
</protein>
<dbReference type="EMBL" id="FXZM01000017">
    <property type="protein sequence ID" value="SMY13148.1"/>
    <property type="molecule type" value="Genomic_DNA"/>
</dbReference>
<keyword evidence="1" id="KW-0408">Iron</keyword>
<dbReference type="InterPro" id="IPR008988">
    <property type="entry name" value="Transcriptional_repressor_C"/>
</dbReference>
<evidence type="ECO:0000256" key="1">
    <source>
        <dbReference type="ARBA" id="ARBA00023004"/>
    </source>
</evidence>
<sequence length="99" mass="10410">MNPIPGFEDLGAGSTGVPETISLTRAVKSGEKKTLGVAWLTEPFQVDIELLAQMQETGIAPGTVMKAEPDGDYISNRADGSSDVPDLPSETTASVFVTR</sequence>
<dbReference type="Gene3D" id="2.30.30.90">
    <property type="match status" value="1"/>
</dbReference>
<keyword evidence="4" id="KW-1185">Reference proteome</keyword>
<dbReference type="OrthoDB" id="3208141at2"/>
<reference evidence="4" key="1">
    <citation type="submission" date="2017-03" db="EMBL/GenBank/DDBJ databases">
        <authorList>
            <person name="Monnet C."/>
        </authorList>
    </citation>
    <scope>NUCLEOTIDE SEQUENCE [LARGE SCALE GENOMIC DNA]</scope>
    <source>
        <strain evidence="4">SJ5-8</strain>
    </source>
</reference>
<accession>A0A2H1L8C3</accession>
<evidence type="ECO:0000313" key="4">
    <source>
        <dbReference type="Proteomes" id="UP000234462"/>
    </source>
</evidence>
<proteinExistence type="predicted"/>
<gene>
    <name evidence="3" type="ORF">BJEO58_02758</name>
</gene>
<feature type="compositionally biased region" description="Polar residues" evidence="2">
    <location>
        <begin position="89"/>
        <end position="99"/>
    </location>
</feature>
<dbReference type="InterPro" id="IPR038157">
    <property type="entry name" value="FeoA_core_dom"/>
</dbReference>
<dbReference type="Proteomes" id="UP000234462">
    <property type="component" value="Unassembled WGS sequence"/>
</dbReference>
<dbReference type="AlphaFoldDB" id="A0A2H1L8C3"/>
<organism evidence="3 4">
    <name type="scientific">Brevibacterium jeotgali</name>
    <dbReference type="NCBI Taxonomy" id="1262550"/>
    <lineage>
        <taxon>Bacteria</taxon>
        <taxon>Bacillati</taxon>
        <taxon>Actinomycetota</taxon>
        <taxon>Actinomycetes</taxon>
        <taxon>Micrococcales</taxon>
        <taxon>Brevibacteriaceae</taxon>
        <taxon>Brevibacterium</taxon>
    </lineage>
</organism>
<dbReference type="SUPFAM" id="SSF50037">
    <property type="entry name" value="C-terminal domain of transcriptional repressors"/>
    <property type="match status" value="1"/>
</dbReference>